<dbReference type="Proteomes" id="UP000019132">
    <property type="component" value="Unassembled WGS sequence"/>
</dbReference>
<evidence type="ECO:0000313" key="1">
    <source>
        <dbReference type="EnsemblProtists" id="PYU1_T004032"/>
    </source>
</evidence>
<dbReference type="EMBL" id="GL376567">
    <property type="status" value="NOT_ANNOTATED_CDS"/>
    <property type="molecule type" value="Genomic_DNA"/>
</dbReference>
<dbReference type="EnsemblProtists" id="PYU1_T004032">
    <property type="protein sequence ID" value="PYU1_T004032"/>
    <property type="gene ID" value="PYU1_G004022"/>
</dbReference>
<dbReference type="HOGENOM" id="CLU_035378_0_0_1"/>
<reference evidence="1" key="3">
    <citation type="submission" date="2015-02" db="UniProtKB">
        <authorList>
            <consortium name="EnsemblProtists"/>
        </authorList>
    </citation>
    <scope>IDENTIFICATION</scope>
    <source>
        <strain evidence="1">DAOM BR144</strain>
    </source>
</reference>
<reference evidence="2" key="1">
    <citation type="journal article" date="2010" name="Genome Biol.">
        <title>Genome sequence of the necrotrophic plant pathogen Pythium ultimum reveals original pathogenicity mechanisms and effector repertoire.</title>
        <authorList>
            <person name="Levesque C.A."/>
            <person name="Brouwer H."/>
            <person name="Cano L."/>
            <person name="Hamilton J.P."/>
            <person name="Holt C."/>
            <person name="Huitema E."/>
            <person name="Raffaele S."/>
            <person name="Robideau G.P."/>
            <person name="Thines M."/>
            <person name="Win J."/>
            <person name="Zerillo M.M."/>
            <person name="Beakes G.W."/>
            <person name="Boore J.L."/>
            <person name="Busam D."/>
            <person name="Dumas B."/>
            <person name="Ferriera S."/>
            <person name="Fuerstenberg S.I."/>
            <person name="Gachon C.M."/>
            <person name="Gaulin E."/>
            <person name="Govers F."/>
            <person name="Grenville-Briggs L."/>
            <person name="Horner N."/>
            <person name="Hostetler J."/>
            <person name="Jiang R.H."/>
            <person name="Johnson J."/>
            <person name="Krajaejun T."/>
            <person name="Lin H."/>
            <person name="Meijer H.J."/>
            <person name="Moore B."/>
            <person name="Morris P."/>
            <person name="Phuntmart V."/>
            <person name="Puiu D."/>
            <person name="Shetty J."/>
            <person name="Stajich J.E."/>
            <person name="Tripathy S."/>
            <person name="Wawra S."/>
            <person name="van West P."/>
            <person name="Whitty B.R."/>
            <person name="Coutinho P.M."/>
            <person name="Henrissat B."/>
            <person name="Martin F."/>
            <person name="Thomas P.D."/>
            <person name="Tyler B.M."/>
            <person name="De Vries R.P."/>
            <person name="Kamoun S."/>
            <person name="Yandell M."/>
            <person name="Tisserat N."/>
            <person name="Buell C.R."/>
        </authorList>
    </citation>
    <scope>NUCLEOTIDE SEQUENCE</scope>
    <source>
        <strain evidence="2">DAOM:BR144</strain>
    </source>
</reference>
<sequence>MARDELMDALQVLRTAHSIDDVKTHFYAIHDALDDIQRKRSRFLEDAFATVLRQVWAFVKQAEDEDVDADVDGDGMGVTLSSLQATAKAVFVAYLLHLLGRDPRALLVNDSGDSHTEGHAKALRLRLTHHILDCGVDLASIFSTWRFREELGECRRMLLPSLQGNIDTDDEEFSSDDDDDEDEDSKWITEFVVQSWMLRDFAYFVKDEGQEYAFTGWSNEGIGTFVYVLLVESPVTPPTQFAAVVSPLSWLFTMAPFAQSLLQAEDSFRNRDWMMPLVQLITNAMVSFPEPSERSFALVTLKSLVSKIEIHHR</sequence>
<dbReference type="VEuPathDB" id="FungiDB:PYU1_G004022"/>
<protein>
    <submittedName>
        <fullName evidence="1">Uncharacterized protein</fullName>
    </submittedName>
</protein>
<reference evidence="2" key="2">
    <citation type="submission" date="2010-04" db="EMBL/GenBank/DDBJ databases">
        <authorList>
            <person name="Buell R."/>
            <person name="Hamilton J."/>
            <person name="Hostetler J."/>
        </authorList>
    </citation>
    <scope>NUCLEOTIDE SEQUENCE [LARGE SCALE GENOMIC DNA]</scope>
    <source>
        <strain evidence="2">DAOM:BR144</strain>
    </source>
</reference>
<dbReference type="InParanoid" id="K3WGE1"/>
<name>K3WGE1_GLOUD</name>
<dbReference type="AlphaFoldDB" id="K3WGE1"/>
<dbReference type="STRING" id="431595.K3WGE1"/>
<accession>K3WGE1</accession>
<dbReference type="OMA" id="MIHSEDH"/>
<keyword evidence="2" id="KW-1185">Reference proteome</keyword>
<dbReference type="eggNOG" id="ENOG502S03A">
    <property type="taxonomic scope" value="Eukaryota"/>
</dbReference>
<organism evidence="1 2">
    <name type="scientific">Globisporangium ultimum (strain ATCC 200006 / CBS 805.95 / DAOM BR144)</name>
    <name type="common">Pythium ultimum</name>
    <dbReference type="NCBI Taxonomy" id="431595"/>
    <lineage>
        <taxon>Eukaryota</taxon>
        <taxon>Sar</taxon>
        <taxon>Stramenopiles</taxon>
        <taxon>Oomycota</taxon>
        <taxon>Peronosporomycetes</taxon>
        <taxon>Pythiales</taxon>
        <taxon>Pythiaceae</taxon>
        <taxon>Globisporangium</taxon>
    </lineage>
</organism>
<proteinExistence type="predicted"/>
<evidence type="ECO:0000313" key="2">
    <source>
        <dbReference type="Proteomes" id="UP000019132"/>
    </source>
</evidence>